<dbReference type="GO" id="GO:0090313">
    <property type="term" value="P:regulation of protein targeting to membrane"/>
    <property type="evidence" value="ECO:0007669"/>
    <property type="project" value="TreeGrafter"/>
</dbReference>
<dbReference type="RefSeq" id="WP_110827024.1">
    <property type="nucleotide sequence ID" value="NZ_QKLU01000001.1"/>
</dbReference>
<sequence>MPRWIKITLRVFAVFIVLIVLVFTVLGLYVNSHKKQLLASITKKLNENLNGSLTVGDMDPSFFSGFPGVSLALKDVVIKDEQWTVHHHKLLEAKSFKVAVNVIALLKGTIEIKKIDINHAAVYLYTDSSGYTNTAVFKKKEEEKRAADKRSASAEFRRFSLNQVSFVLDNQKGGKLFQFEVDKLDGKMDYPLLGGWHADLNLKVLVKSLAFNTKKGSFVKNQLLDGPFSIDYDQSKELITVAENPLKIGSENFRIGAKFLIGNGPADFTINIKAPEILWSHAAALLSPNITAKLNMFNLEAPIKVSCDLIGNMGAGGDPSIDVKAIVRKNLLTTPGGKIQDCNFDGFYTNGYVKGRGFDDANSAVKLYQFSGDYNSIPFSIDTAAIVNLERPIATGVFKSKFEISKLNQLIGPELLKFGKGNADVKLNYKADIVNFQLTKPYVQGFINIQNADVDYVPRKLNFKNTAISLDFTEKDLFIKNIRLQSGKSIVYMEGAIQNFLNLYYNAPEKIMLNWRIRSPQLYLGEFIGFLNGRKPVSSQKTKQSKTTFSEDLNTVFDKSNVNMHIAVDKVYYKKFLATEAKADLLLSQLGMTIKNVSVKHAGGALMMNGSLFQKGSGNHFSLNATVDNVDIRNFFYSFDDFGLKSLTSKNLKGFLFSKAKITGVITERGDVLKNSIDGNIVFDLKRGALLDFDPITSVGKFAFPLRDLNNITFSNLNGNFDLNGEKIKINPMQISSSVLNMNVAGVYSLGKGTNIALDVPLRNPKKDASLASEERKEKRMKGIVLHILATDGENGKIKFKWNKNHD</sequence>
<name>A0A318UKK4_9SPHI</name>
<dbReference type="EMBL" id="QKLU01000001">
    <property type="protein sequence ID" value="PYF76932.1"/>
    <property type="molecule type" value="Genomic_DNA"/>
</dbReference>
<evidence type="ECO:0000313" key="4">
    <source>
        <dbReference type="Proteomes" id="UP000248198"/>
    </source>
</evidence>
<keyword evidence="1" id="KW-0812">Transmembrane</keyword>
<dbReference type="GO" id="GO:0005886">
    <property type="term" value="C:plasma membrane"/>
    <property type="evidence" value="ECO:0007669"/>
    <property type="project" value="TreeGrafter"/>
</dbReference>
<dbReference type="InterPro" id="IPR007844">
    <property type="entry name" value="AsmA"/>
</dbReference>
<gene>
    <name evidence="3" type="ORF">B0O44_101407</name>
</gene>
<keyword evidence="1" id="KW-1133">Transmembrane helix</keyword>
<dbReference type="PANTHER" id="PTHR30441">
    <property type="entry name" value="DUF748 DOMAIN-CONTAINING PROTEIN"/>
    <property type="match status" value="1"/>
</dbReference>
<dbReference type="Pfam" id="PF05170">
    <property type="entry name" value="AsmA"/>
    <property type="match status" value="1"/>
</dbReference>
<accession>A0A318UKK4</accession>
<keyword evidence="1" id="KW-0472">Membrane</keyword>
<organism evidence="3 4">
    <name type="scientific">Pedobacter nutrimenti</name>
    <dbReference type="NCBI Taxonomy" id="1241337"/>
    <lineage>
        <taxon>Bacteria</taxon>
        <taxon>Pseudomonadati</taxon>
        <taxon>Bacteroidota</taxon>
        <taxon>Sphingobacteriia</taxon>
        <taxon>Sphingobacteriales</taxon>
        <taxon>Sphingobacteriaceae</taxon>
        <taxon>Pedobacter</taxon>
    </lineage>
</organism>
<protein>
    <submittedName>
        <fullName evidence="3">AsmA-like protein</fullName>
    </submittedName>
</protein>
<feature type="transmembrane region" description="Helical" evidence="1">
    <location>
        <begin position="7"/>
        <end position="30"/>
    </location>
</feature>
<dbReference type="Proteomes" id="UP000248198">
    <property type="component" value="Unassembled WGS sequence"/>
</dbReference>
<evidence type="ECO:0000259" key="2">
    <source>
        <dbReference type="Pfam" id="PF05170"/>
    </source>
</evidence>
<reference evidence="3 4" key="1">
    <citation type="submission" date="2018-06" db="EMBL/GenBank/DDBJ databases">
        <title>Genomic Encyclopedia of Archaeal and Bacterial Type Strains, Phase II (KMG-II): from individual species to whole genera.</title>
        <authorList>
            <person name="Goeker M."/>
        </authorList>
    </citation>
    <scope>NUCLEOTIDE SEQUENCE [LARGE SCALE GENOMIC DNA]</scope>
    <source>
        <strain evidence="3 4">DSM 27372</strain>
    </source>
</reference>
<proteinExistence type="predicted"/>
<dbReference type="AlphaFoldDB" id="A0A318UKK4"/>
<evidence type="ECO:0000313" key="3">
    <source>
        <dbReference type="EMBL" id="PYF76932.1"/>
    </source>
</evidence>
<feature type="domain" description="AsmA" evidence="2">
    <location>
        <begin position="1"/>
        <end position="166"/>
    </location>
</feature>
<evidence type="ECO:0000256" key="1">
    <source>
        <dbReference type="SAM" id="Phobius"/>
    </source>
</evidence>
<dbReference type="InterPro" id="IPR052894">
    <property type="entry name" value="AsmA-related"/>
</dbReference>
<dbReference type="PANTHER" id="PTHR30441:SF8">
    <property type="entry name" value="DUF748 DOMAIN-CONTAINING PROTEIN"/>
    <property type="match status" value="1"/>
</dbReference>
<dbReference type="OrthoDB" id="1489065at2"/>
<comment type="caution">
    <text evidence="3">The sequence shown here is derived from an EMBL/GenBank/DDBJ whole genome shotgun (WGS) entry which is preliminary data.</text>
</comment>
<keyword evidence="4" id="KW-1185">Reference proteome</keyword>